<keyword evidence="2" id="KW-1133">Transmembrane helix</keyword>
<feature type="coiled-coil region" evidence="1">
    <location>
        <begin position="186"/>
        <end position="213"/>
    </location>
</feature>
<feature type="transmembrane region" description="Helical" evidence="2">
    <location>
        <begin position="78"/>
        <end position="99"/>
    </location>
</feature>
<protein>
    <recommendedName>
        <fullName evidence="4">PrgI family protein</fullName>
    </recommendedName>
</protein>
<keyword evidence="1" id="KW-0175">Coiled coil</keyword>
<accession>A0AAT9P9Z8</accession>
<keyword evidence="2" id="KW-0472">Membrane</keyword>
<organism evidence="3">
    <name type="scientific">Macrococcus psychrotolerans</name>
    <dbReference type="NCBI Taxonomy" id="3039389"/>
    <lineage>
        <taxon>Bacteria</taxon>
        <taxon>Bacillati</taxon>
        <taxon>Bacillota</taxon>
        <taxon>Bacilli</taxon>
        <taxon>Bacillales</taxon>
        <taxon>Staphylococcaceae</taxon>
        <taxon>Macrococcus</taxon>
    </lineage>
</organism>
<gene>
    <name evidence="3" type="ORF">KYI10_11760</name>
</gene>
<evidence type="ECO:0000256" key="1">
    <source>
        <dbReference type="SAM" id="Coils"/>
    </source>
</evidence>
<evidence type="ECO:0000256" key="2">
    <source>
        <dbReference type="SAM" id="Phobius"/>
    </source>
</evidence>
<dbReference type="EMBL" id="CP079956">
    <property type="protein sequence ID" value="QYA34067.1"/>
    <property type="molecule type" value="Genomic_DNA"/>
</dbReference>
<evidence type="ECO:0000313" key="3">
    <source>
        <dbReference type="EMBL" id="QYA34067.1"/>
    </source>
</evidence>
<evidence type="ECO:0008006" key="4">
    <source>
        <dbReference type="Google" id="ProtNLM"/>
    </source>
</evidence>
<proteinExistence type="predicted"/>
<dbReference type="AlphaFoldDB" id="A0AAT9P9Z8"/>
<keyword evidence="3" id="KW-0614">Plasmid</keyword>
<keyword evidence="2" id="KW-0812">Transmembrane</keyword>
<feature type="transmembrane region" description="Helical" evidence="2">
    <location>
        <begin position="42"/>
        <end position="69"/>
    </location>
</feature>
<reference evidence="3" key="1">
    <citation type="submission" date="2024-06" db="EMBL/GenBank/DDBJ databases">
        <title>Prevalence and characterization of methicillin-resistant Macrococcus spp. in food producing animals and meat in Switzerland in 2019.</title>
        <authorList>
            <person name="Keller J.E."/>
            <person name="Schwendener S."/>
            <person name="Neuenschwander J."/>
            <person name="Overesch G."/>
            <person name="Perreten V."/>
        </authorList>
    </citation>
    <scope>NUCLEOTIDE SEQUENCE</scope>
    <source>
        <strain evidence="3">19Msa1099</strain>
        <plasmid evidence="3">p19Msa1047_11</plasmid>
    </source>
</reference>
<geneLocation type="plasmid" evidence="3">
    <name>p19Msa1047_11</name>
</geneLocation>
<sequence length="296" mass="34426">MDEVNEREEEIRIGKNYGIKANLRQGTNDIIYPIEFLRKMGIFLAITIRRIITAILIIFLIFVGVSLLLTTDGLRLRFLWLPMTLLSIGLLLLLAQYSFINPSYGSFLSIGKSLDRQMKERRLVLKGKQQRDRASIVRTIEDDGTIIFEDGSLGKMLKIDGSTSLVAFPSEIRDQERRAIRYHNTRERTTTEIEITSSQKQNAEKQIKRVQHLKRINKNPAILKMLEQEENLLATRINGKKSTVIQYKLLIDKKKKGLNLALEHLYRYEAEGYYYSVIEVEKDEAEEILRDIFFLK</sequence>
<name>A0AAT9P9Z8_9STAP</name>